<feature type="region of interest" description="Disordered" evidence="1">
    <location>
        <begin position="366"/>
        <end position="694"/>
    </location>
</feature>
<dbReference type="EMBL" id="JACHJW010000001">
    <property type="protein sequence ID" value="MBB4957126.1"/>
    <property type="molecule type" value="Genomic_DNA"/>
</dbReference>
<feature type="compositionally biased region" description="Low complexity" evidence="1">
    <location>
        <begin position="673"/>
        <end position="694"/>
    </location>
</feature>
<organism evidence="2 3">
    <name type="scientific">Micromonospora polyrhachis</name>
    <dbReference type="NCBI Taxonomy" id="1282883"/>
    <lineage>
        <taxon>Bacteria</taxon>
        <taxon>Bacillati</taxon>
        <taxon>Actinomycetota</taxon>
        <taxon>Actinomycetes</taxon>
        <taxon>Micromonosporales</taxon>
        <taxon>Micromonosporaceae</taxon>
        <taxon>Micromonospora</taxon>
    </lineage>
</organism>
<feature type="compositionally biased region" description="Gly residues" evidence="1">
    <location>
        <begin position="542"/>
        <end position="564"/>
    </location>
</feature>
<feature type="compositionally biased region" description="Basic and acidic residues" evidence="1">
    <location>
        <begin position="653"/>
        <end position="669"/>
    </location>
</feature>
<comment type="caution">
    <text evidence="2">The sequence shown here is derived from an EMBL/GenBank/DDBJ whole genome shotgun (WGS) entry which is preliminary data.</text>
</comment>
<dbReference type="Gene3D" id="1.10.287.1060">
    <property type="entry name" value="ESAT-6-like"/>
    <property type="match status" value="1"/>
</dbReference>
<evidence type="ECO:0000313" key="3">
    <source>
        <dbReference type="Proteomes" id="UP000578819"/>
    </source>
</evidence>
<evidence type="ECO:0000256" key="1">
    <source>
        <dbReference type="SAM" id="MobiDB-lite"/>
    </source>
</evidence>
<sequence>MGDKKDLVQAPSNKGLLTTAKGIGGVEDRFTRRIDRALGGGLPGTVGDITEFGARIKGDSELAELHHFANAVGALVGGESKGLVGIVRALREGLASYRKAVEFAADTYDENERLARKQFEKLDERLMERMGAKYAEVGFADKNPLFKEDSLTYTSSAAYATFGNVDAVGVPPKTDWNQYDYVQAYYLIMKSHPESVRDAGIRLGNISNSMRDNQEQFMRYVVDAVGPNDWEGDAATAFKMSAEKTSSLMRNWAESLEDASERVARVAASIEKARSETNDVADDLSADIDRITKSHQQMMDDLSGHQSTPNWVSADDVRKSYNDAVHSSMDKHARRLREIGGTLSTALSENSEWKKTGPYEGLIIAGALATPGPGPGGGPGAGPGAGPGPGPSTPPGGPKQNPNANPNLPKPNLPNSNLPKPTLPNPNLAKPTLPNLNPNQIPNPSQTPKLATPQLPTPSLGANPLAGSPQLPGGPTAMPAGVPELTRPTLPGANDLPGLSGPGATPLTPGVIPTLPGRSSTSPDVPSLTGRTRTPSSLSANPGGGGGVTLPGRGGGLTGPGPGGNDQTSLLPIAANGTDPETPLTVGPKAANLAPGDGGGGGGMPFMPPMGGMNPGAAAGSGGGGQPPRAVRRGGPRLVDQDTGNGPSALSGRTRDQRRDQPKVVKVETESWTPEQEPAQAPRQQQVRPTPGAV</sequence>
<feature type="compositionally biased region" description="Polar residues" evidence="1">
    <location>
        <begin position="517"/>
        <end position="540"/>
    </location>
</feature>
<dbReference type="RefSeq" id="WP_184532946.1">
    <property type="nucleotide sequence ID" value="NZ_JACHJW010000001.1"/>
</dbReference>
<dbReference type="Proteomes" id="UP000578819">
    <property type="component" value="Unassembled WGS sequence"/>
</dbReference>
<feature type="compositionally biased region" description="Low complexity" evidence="1">
    <location>
        <begin position="609"/>
        <end position="618"/>
    </location>
</feature>
<accession>A0A7W7SM21</accession>
<dbReference type="InterPro" id="IPR010310">
    <property type="entry name" value="T7SS_ESAT-6-like"/>
</dbReference>
<protein>
    <submittedName>
        <fullName evidence="2">Uncharacterized protein YukE</fullName>
    </submittedName>
</protein>
<feature type="compositionally biased region" description="Pro residues" evidence="1">
    <location>
        <begin position="386"/>
        <end position="397"/>
    </location>
</feature>
<feature type="compositionally biased region" description="Gly residues" evidence="1">
    <location>
        <begin position="375"/>
        <end position="385"/>
    </location>
</feature>
<name>A0A7W7SM21_9ACTN</name>
<dbReference type="AlphaFoldDB" id="A0A7W7SM21"/>
<feature type="compositionally biased region" description="Low complexity" evidence="1">
    <location>
        <begin position="413"/>
        <end position="444"/>
    </location>
</feature>
<keyword evidence="3" id="KW-1185">Reference proteome</keyword>
<gene>
    <name evidence="2" type="ORF">FHR38_000859</name>
</gene>
<dbReference type="Pfam" id="PF06013">
    <property type="entry name" value="WXG100"/>
    <property type="match status" value="1"/>
</dbReference>
<proteinExistence type="predicted"/>
<reference evidence="2 3" key="1">
    <citation type="submission" date="2020-08" db="EMBL/GenBank/DDBJ databases">
        <title>Sequencing the genomes of 1000 actinobacteria strains.</title>
        <authorList>
            <person name="Klenk H.-P."/>
        </authorList>
    </citation>
    <scope>NUCLEOTIDE SEQUENCE [LARGE SCALE GENOMIC DNA]</scope>
    <source>
        <strain evidence="2 3">DSM 45886</strain>
    </source>
</reference>
<evidence type="ECO:0000313" key="2">
    <source>
        <dbReference type="EMBL" id="MBB4957126.1"/>
    </source>
</evidence>